<dbReference type="PANTHER" id="PTHR33841:SF1">
    <property type="entry name" value="DNA METHYLTRANSFERASE A"/>
    <property type="match status" value="1"/>
</dbReference>
<dbReference type="Pfam" id="PF20465">
    <property type="entry name" value="MmeI_hel"/>
    <property type="match status" value="1"/>
</dbReference>
<comment type="catalytic activity">
    <reaction evidence="4">
        <text>a 2'-deoxyadenosine in DNA + S-adenosyl-L-methionine = an N(6)-methyl-2'-deoxyadenosine in DNA + S-adenosyl-L-homocysteine + H(+)</text>
        <dbReference type="Rhea" id="RHEA:15197"/>
        <dbReference type="Rhea" id="RHEA-COMP:12418"/>
        <dbReference type="Rhea" id="RHEA-COMP:12419"/>
        <dbReference type="ChEBI" id="CHEBI:15378"/>
        <dbReference type="ChEBI" id="CHEBI:57856"/>
        <dbReference type="ChEBI" id="CHEBI:59789"/>
        <dbReference type="ChEBI" id="CHEBI:90615"/>
        <dbReference type="ChEBI" id="CHEBI:90616"/>
        <dbReference type="EC" id="2.1.1.72"/>
    </reaction>
</comment>
<keyword evidence="3" id="KW-0808">Transferase</keyword>
<evidence type="ECO:0000259" key="8">
    <source>
        <dbReference type="Pfam" id="PF20467"/>
    </source>
</evidence>
<evidence type="ECO:0000259" key="5">
    <source>
        <dbReference type="Pfam" id="PF20464"/>
    </source>
</evidence>
<dbReference type="RefSeq" id="WP_096669857.1">
    <property type="nucleotide sequence ID" value="NZ_AP018316.1"/>
</dbReference>
<protein>
    <recommendedName>
        <fullName evidence="1">site-specific DNA-methyltransferase (adenine-specific)</fullName>
        <ecNumber evidence="1">2.1.1.72</ecNumber>
    </recommendedName>
</protein>
<dbReference type="InterPro" id="IPR002052">
    <property type="entry name" value="DNA_methylase_N6_adenine_CS"/>
</dbReference>
<organism evidence="10 11">
    <name type="scientific">Dolichospermum compactum NIES-806</name>
    <dbReference type="NCBI Taxonomy" id="1973481"/>
    <lineage>
        <taxon>Bacteria</taxon>
        <taxon>Bacillati</taxon>
        <taxon>Cyanobacteriota</taxon>
        <taxon>Cyanophyceae</taxon>
        <taxon>Nostocales</taxon>
        <taxon>Aphanizomenonaceae</taxon>
        <taxon>Dolichospermum</taxon>
        <taxon>Dolichospermum compactum</taxon>
    </lineage>
</organism>
<evidence type="ECO:0000259" key="9">
    <source>
        <dbReference type="Pfam" id="PF20473"/>
    </source>
</evidence>
<dbReference type="OrthoDB" id="564694at2"/>
<dbReference type="InterPro" id="IPR046817">
    <property type="entry name" value="MmeI_N"/>
</dbReference>
<dbReference type="REBASE" id="207455">
    <property type="entry name" value="Dco806ORF39240P"/>
</dbReference>
<dbReference type="PANTHER" id="PTHR33841">
    <property type="entry name" value="DNA METHYLTRANSFERASE YEEA-RELATED"/>
    <property type="match status" value="1"/>
</dbReference>
<proteinExistence type="predicted"/>
<evidence type="ECO:0000259" key="7">
    <source>
        <dbReference type="Pfam" id="PF20466"/>
    </source>
</evidence>
<dbReference type="InterPro" id="IPR050953">
    <property type="entry name" value="N4_N6_ade-DNA_methylase"/>
</dbReference>
<dbReference type="EMBL" id="AP018316">
    <property type="protein sequence ID" value="BAZ87693.1"/>
    <property type="molecule type" value="Genomic_DNA"/>
</dbReference>
<reference evidence="10 11" key="1">
    <citation type="submission" date="2017-06" db="EMBL/GenBank/DDBJ databases">
        <title>Genome sequencing of cyanobaciteial culture collection at National Institute for Environmental Studies (NIES).</title>
        <authorList>
            <person name="Hirose Y."/>
            <person name="Shimura Y."/>
            <person name="Fujisawa T."/>
            <person name="Nakamura Y."/>
            <person name="Kawachi M."/>
        </authorList>
    </citation>
    <scope>NUCLEOTIDE SEQUENCE [LARGE SCALE GENOMIC DNA]</scope>
    <source>
        <strain evidence="10 11">NIES-806</strain>
    </source>
</reference>
<evidence type="ECO:0000256" key="3">
    <source>
        <dbReference type="ARBA" id="ARBA00022679"/>
    </source>
</evidence>
<evidence type="ECO:0000256" key="1">
    <source>
        <dbReference type="ARBA" id="ARBA00011900"/>
    </source>
</evidence>
<dbReference type="Gene3D" id="3.40.50.150">
    <property type="entry name" value="Vaccinia Virus protein VP39"/>
    <property type="match status" value="1"/>
</dbReference>
<dbReference type="GO" id="GO:0003676">
    <property type="term" value="F:nucleic acid binding"/>
    <property type="evidence" value="ECO:0007669"/>
    <property type="project" value="InterPro"/>
</dbReference>
<dbReference type="Pfam" id="PF20473">
    <property type="entry name" value="MmeI_Mtase"/>
    <property type="match status" value="1"/>
</dbReference>
<sequence length="917" mass="105834">MPLSWNEIKSRAIAFSQEWEHETSEDAEAKSFWDRFFHVFGISRRRVATFEQSVKKADNKQGFIDLLWKGVILVEHKSRGKSLDKAMQQAKDYFPGLKEHELPKYILVSDFQKFKLYDLDTNITTEFELKDFINQVHLFGFMAGYEKRTYKDEDPVNIQAAELMGKLHDKLEAVGYRGHDLEVYLVRLLFCLFADDTGIFDKGIFWEYIDLHTKSDGSDLAMHIASIFHTLNTPPEKRLTNLDTNLAQFPYVNGNLFAEVLQPAAFDSKMREMFLEACGFDWGKISPAIFGSMFQAVMNPKERRNLGAHYTSEKNIQKLIKPLFLDDLHLELEKVKSNRGKLQELHQKIANLYFLDPACGCGNFLIITYRELRELEIKILQALNKNGQQFINIQDIIKVNVDQFAGIEYDEFAVRVAEVAMWLIDHQMNIQVSHEFGQYFFRVPLTKSAKIVHGNSLRIDWETVVEKESLSFILGNPPFVGKQLQNAEQKADMQYVCNSIKNSGVLDYVSAWYIKAAQLIQNTNIRCAFVSTNSISQGEQVGIIWQELYNNYKIKIHFAHRTFSWSNEAKGNAAVHCVIIGFGLEDIESKRVFDYLDIKGEPTERKVKNINPYLAPGNDLVILKITKPIFSVPEMIYGSKPTDGGNLLMTEEEKIEYVIQEPSGEKFIKPFISADEFLNGKKRWCFWLKDIQPNELKKLPLLSDRVSKVKKMRLSSTKQSTVKWADFPTLFTENRQPDSDYIIIPLHSSENRKYIPIGLFNKDNIVANSCSCIPNATVYLFGILTSEMHITWVKYVCGRLESRFRYSNTIVYNNYPFPENVNDKQKQKVEIAAQTVLDTRAKYPDSSLADLYDPLTMPPDLVKAHQILDKAVDLCYRPQPFVNELNRIEFLFNLYEALNAPLLKPEKKKRAKKLINC</sequence>
<dbReference type="InterPro" id="IPR046818">
    <property type="entry name" value="MmeI_C"/>
</dbReference>
<keyword evidence="11" id="KW-1185">Reference proteome</keyword>
<dbReference type="SUPFAM" id="SSF53335">
    <property type="entry name" value="S-adenosyl-L-methionine-dependent methyltransferases"/>
    <property type="match status" value="1"/>
</dbReference>
<feature type="domain" description="MmeI-like DNA-methyltransferase" evidence="9">
    <location>
        <begin position="332"/>
        <end position="593"/>
    </location>
</feature>
<keyword evidence="2 10" id="KW-0489">Methyltransferase</keyword>
<accession>A0A1Z4V8G9</accession>
<dbReference type="Pfam" id="PF20467">
    <property type="entry name" value="MmeI_C"/>
    <property type="match status" value="1"/>
</dbReference>
<dbReference type="Pfam" id="PF20466">
    <property type="entry name" value="MmeI_TRD"/>
    <property type="match status" value="1"/>
</dbReference>
<dbReference type="KEGG" id="dcm:NIES806_39240"/>
<dbReference type="InterPro" id="IPR046816">
    <property type="entry name" value="MmeI_Mtase"/>
</dbReference>
<dbReference type="EC" id="2.1.1.72" evidence="1"/>
<dbReference type="InterPro" id="IPR046820">
    <property type="entry name" value="MmeI_TRD"/>
</dbReference>
<evidence type="ECO:0000256" key="4">
    <source>
        <dbReference type="ARBA" id="ARBA00047942"/>
    </source>
</evidence>
<feature type="domain" description="MmeI-like N-terminal" evidence="5">
    <location>
        <begin position="11"/>
        <end position="173"/>
    </location>
</feature>
<evidence type="ECO:0000313" key="11">
    <source>
        <dbReference type="Proteomes" id="UP000218702"/>
    </source>
</evidence>
<dbReference type="GO" id="GO:0009007">
    <property type="term" value="F:site-specific DNA-methyltransferase (adenine-specific) activity"/>
    <property type="evidence" value="ECO:0007669"/>
    <property type="project" value="UniProtKB-EC"/>
</dbReference>
<feature type="domain" description="MmeI-like target recognition" evidence="7">
    <location>
        <begin position="617"/>
        <end position="819"/>
    </location>
</feature>
<evidence type="ECO:0000256" key="2">
    <source>
        <dbReference type="ARBA" id="ARBA00022603"/>
    </source>
</evidence>
<dbReference type="PROSITE" id="PS00092">
    <property type="entry name" value="N6_MTASE"/>
    <property type="match status" value="1"/>
</dbReference>
<name>A0A1Z4V8G9_9CYAN</name>
<dbReference type="Pfam" id="PF20464">
    <property type="entry name" value="MmeI_N"/>
    <property type="match status" value="1"/>
</dbReference>
<dbReference type="GO" id="GO:0032259">
    <property type="term" value="P:methylation"/>
    <property type="evidence" value="ECO:0007669"/>
    <property type="project" value="UniProtKB-KW"/>
</dbReference>
<evidence type="ECO:0000313" key="10">
    <source>
        <dbReference type="EMBL" id="BAZ87693.1"/>
    </source>
</evidence>
<dbReference type="Proteomes" id="UP000218702">
    <property type="component" value="Chromosome"/>
</dbReference>
<dbReference type="InterPro" id="IPR029063">
    <property type="entry name" value="SAM-dependent_MTases_sf"/>
</dbReference>
<gene>
    <name evidence="10" type="ORF">NIES806_39240</name>
</gene>
<evidence type="ECO:0000259" key="6">
    <source>
        <dbReference type="Pfam" id="PF20465"/>
    </source>
</evidence>
<feature type="domain" description="MmeI-like C-terminal" evidence="8">
    <location>
        <begin position="821"/>
        <end position="902"/>
    </location>
</feature>
<dbReference type="AlphaFoldDB" id="A0A1Z4V8G9"/>
<dbReference type="InterPro" id="IPR046819">
    <property type="entry name" value="MmeI_hel"/>
</dbReference>
<feature type="domain" description="MmeI-like helicase spacer" evidence="6">
    <location>
        <begin position="179"/>
        <end position="257"/>
    </location>
</feature>